<keyword evidence="3 5" id="KW-1133">Transmembrane helix</keyword>
<gene>
    <name evidence="6" type="ORF">GCM10022262_31950</name>
</gene>
<accession>A0ABP8EY13</accession>
<sequence length="165" mass="16917">MAPLIVLVAVTLAVRAAGAAGVPRLRSWPVALRAGLAAMFTLTGVSHFVGMREELISMVPPVLPEPGLLVTVTGALELAGAVGLLLPRTVAWAAGGLSALLVVMFPANVYAAVSGAALEGAQTMGLFPRTLVQVVFLAATIAVLRTYVSRRRAASRTVAARPAVP</sequence>
<organism evidence="6 7">
    <name type="scientific">Georgenia daeguensis</name>
    <dbReference type="NCBI Taxonomy" id="908355"/>
    <lineage>
        <taxon>Bacteria</taxon>
        <taxon>Bacillati</taxon>
        <taxon>Actinomycetota</taxon>
        <taxon>Actinomycetes</taxon>
        <taxon>Micrococcales</taxon>
        <taxon>Bogoriellaceae</taxon>
        <taxon>Georgenia</taxon>
    </lineage>
</organism>
<reference evidence="7" key="1">
    <citation type="journal article" date="2019" name="Int. J. Syst. Evol. Microbiol.">
        <title>The Global Catalogue of Microorganisms (GCM) 10K type strain sequencing project: providing services to taxonomists for standard genome sequencing and annotation.</title>
        <authorList>
            <consortium name="The Broad Institute Genomics Platform"/>
            <consortium name="The Broad Institute Genome Sequencing Center for Infectious Disease"/>
            <person name="Wu L."/>
            <person name="Ma J."/>
        </authorList>
    </citation>
    <scope>NUCLEOTIDE SEQUENCE [LARGE SCALE GENOMIC DNA]</scope>
    <source>
        <strain evidence="7">JCM 17459</strain>
    </source>
</reference>
<keyword evidence="4 5" id="KW-0472">Membrane</keyword>
<feature type="transmembrane region" description="Helical" evidence="5">
    <location>
        <begin position="67"/>
        <end position="86"/>
    </location>
</feature>
<feature type="transmembrane region" description="Helical" evidence="5">
    <location>
        <begin position="130"/>
        <end position="148"/>
    </location>
</feature>
<feature type="transmembrane region" description="Helical" evidence="5">
    <location>
        <begin position="98"/>
        <end position="118"/>
    </location>
</feature>
<evidence type="ECO:0000313" key="6">
    <source>
        <dbReference type="EMBL" id="GAA4288835.1"/>
    </source>
</evidence>
<comment type="caution">
    <text evidence="6">The sequence shown here is derived from an EMBL/GenBank/DDBJ whole genome shotgun (WGS) entry which is preliminary data.</text>
</comment>
<evidence type="ECO:0000256" key="2">
    <source>
        <dbReference type="ARBA" id="ARBA00022692"/>
    </source>
</evidence>
<keyword evidence="7" id="KW-1185">Reference proteome</keyword>
<proteinExistence type="predicted"/>
<dbReference type="InterPro" id="IPR032808">
    <property type="entry name" value="DoxX"/>
</dbReference>
<evidence type="ECO:0000313" key="7">
    <source>
        <dbReference type="Proteomes" id="UP001499841"/>
    </source>
</evidence>
<evidence type="ECO:0008006" key="8">
    <source>
        <dbReference type="Google" id="ProtNLM"/>
    </source>
</evidence>
<evidence type="ECO:0000256" key="1">
    <source>
        <dbReference type="ARBA" id="ARBA00004141"/>
    </source>
</evidence>
<keyword evidence="2 5" id="KW-0812">Transmembrane</keyword>
<dbReference type="EMBL" id="BAABBA010000018">
    <property type="protein sequence ID" value="GAA4288835.1"/>
    <property type="molecule type" value="Genomic_DNA"/>
</dbReference>
<dbReference type="PANTHER" id="PTHR36974:SF1">
    <property type="entry name" value="DOXX FAMILY MEMBRANE PROTEIN"/>
    <property type="match status" value="1"/>
</dbReference>
<dbReference type="Pfam" id="PF07681">
    <property type="entry name" value="DoxX"/>
    <property type="match status" value="1"/>
</dbReference>
<dbReference type="RefSeq" id="WP_345043299.1">
    <property type="nucleotide sequence ID" value="NZ_BAABBA010000018.1"/>
</dbReference>
<dbReference type="PANTHER" id="PTHR36974">
    <property type="entry name" value="MEMBRANE PROTEIN-RELATED"/>
    <property type="match status" value="1"/>
</dbReference>
<evidence type="ECO:0000256" key="5">
    <source>
        <dbReference type="SAM" id="Phobius"/>
    </source>
</evidence>
<comment type="subcellular location">
    <subcellularLocation>
        <location evidence="1">Membrane</location>
        <topology evidence="1">Multi-pass membrane protein</topology>
    </subcellularLocation>
</comment>
<evidence type="ECO:0000256" key="3">
    <source>
        <dbReference type="ARBA" id="ARBA00022989"/>
    </source>
</evidence>
<evidence type="ECO:0000256" key="4">
    <source>
        <dbReference type="ARBA" id="ARBA00023136"/>
    </source>
</evidence>
<protein>
    <recommendedName>
        <fullName evidence="8">DoxX family membrane protein</fullName>
    </recommendedName>
</protein>
<dbReference type="Proteomes" id="UP001499841">
    <property type="component" value="Unassembled WGS sequence"/>
</dbReference>
<name>A0ABP8EY13_9MICO</name>